<dbReference type="AlphaFoldDB" id="A0A3Q8XSU7"/>
<dbReference type="Gene3D" id="3.40.630.30">
    <property type="match status" value="1"/>
</dbReference>
<dbReference type="GO" id="GO:0016740">
    <property type="term" value="F:transferase activity"/>
    <property type="evidence" value="ECO:0007669"/>
    <property type="project" value="UniProtKB-KW"/>
</dbReference>
<dbReference type="RefSeq" id="WP_126011929.1">
    <property type="nucleotide sequence ID" value="NZ_CP032509.1"/>
</dbReference>
<evidence type="ECO:0000313" key="3">
    <source>
        <dbReference type="Proteomes" id="UP000268192"/>
    </source>
</evidence>
<evidence type="ECO:0000313" key="2">
    <source>
        <dbReference type="EMBL" id="AZN73227.1"/>
    </source>
</evidence>
<keyword evidence="3" id="KW-1185">Reference proteome</keyword>
<name>A0A3Q8XSU7_9HYPH</name>
<evidence type="ECO:0000259" key="1">
    <source>
        <dbReference type="Pfam" id="PF21926"/>
    </source>
</evidence>
<dbReference type="InterPro" id="IPR054597">
    <property type="entry name" value="FeeM_cat"/>
</dbReference>
<dbReference type="InterPro" id="IPR016181">
    <property type="entry name" value="Acyl_CoA_acyltransferase"/>
</dbReference>
<dbReference type="SUPFAM" id="SSF55729">
    <property type="entry name" value="Acyl-CoA N-acyltransferases (Nat)"/>
    <property type="match status" value="1"/>
</dbReference>
<organism evidence="2 3">
    <name type="scientific">Georhizobium profundi</name>
    <dbReference type="NCBI Taxonomy" id="2341112"/>
    <lineage>
        <taxon>Bacteria</taxon>
        <taxon>Pseudomonadati</taxon>
        <taxon>Pseudomonadota</taxon>
        <taxon>Alphaproteobacteria</taxon>
        <taxon>Hyphomicrobiales</taxon>
        <taxon>Rhizobiaceae</taxon>
        <taxon>Georhizobium</taxon>
    </lineage>
</organism>
<sequence length="247" mass="28625">MAEDFQTRMRLAEQYLQLMDEIEYRRVDTAEDLEDVGMLRAKAYRAHKVMDRKGPIIDEIDHHSHAHVFAIYYREQMISTIRLHHVVSEHRYGTSVDIFPDILNPLLDQGMSFIDPVRHASDPELMGELPLPFLTLRLGAMATEYFNTNYCLAPVKRAHYAFYRRYFGATQLAEERMHEGILYPVGLFAGRLVTSNTRLMDRYPYFRSTPRERELLFAPAEQLGVTPLTVRPTARFALAEARRSAAA</sequence>
<dbReference type="EMBL" id="CP032509">
    <property type="protein sequence ID" value="AZN73227.1"/>
    <property type="molecule type" value="Genomic_DNA"/>
</dbReference>
<feature type="domain" description="N-acyl amino acid synthase FeeM catalytic core" evidence="1">
    <location>
        <begin position="36"/>
        <end position="188"/>
    </location>
</feature>
<dbReference type="OrthoDB" id="9812697at2"/>
<protein>
    <submittedName>
        <fullName evidence="2">Acetyltransferase</fullName>
    </submittedName>
</protein>
<dbReference type="KEGG" id="abaw:D5400_19770"/>
<keyword evidence="2" id="KW-0808">Transferase</keyword>
<reference evidence="2 3" key="1">
    <citation type="submission" date="2018-09" db="EMBL/GenBank/DDBJ databases">
        <title>Marinorhizobium profundi gen. nov., sp. nov., isolated from a deep-sea sediment sample from the New Britain Trench and proposal of Marinorhizobiaceae fam. nov. in the order Rhizobiales of the class Alphaproteobacteria.</title>
        <authorList>
            <person name="Cao J."/>
        </authorList>
    </citation>
    <scope>NUCLEOTIDE SEQUENCE [LARGE SCALE GENOMIC DNA]</scope>
    <source>
        <strain evidence="2 3">WS11</strain>
    </source>
</reference>
<dbReference type="Proteomes" id="UP000268192">
    <property type="component" value="Chromosome"/>
</dbReference>
<accession>A0A3Q8XSU7</accession>
<dbReference type="Pfam" id="PF21926">
    <property type="entry name" value="FeeM"/>
    <property type="match status" value="1"/>
</dbReference>
<proteinExistence type="predicted"/>
<gene>
    <name evidence="2" type="ORF">D5400_19770</name>
</gene>